<dbReference type="InterPro" id="IPR006442">
    <property type="entry name" value="Antitoxin_Phd/YefM"/>
</dbReference>
<dbReference type="Gene3D" id="3.40.1620.10">
    <property type="entry name" value="YefM-like domain"/>
    <property type="match status" value="1"/>
</dbReference>
<dbReference type="SUPFAM" id="SSF143120">
    <property type="entry name" value="YefM-like"/>
    <property type="match status" value="1"/>
</dbReference>
<dbReference type="InterPro" id="IPR036165">
    <property type="entry name" value="YefM-like_sf"/>
</dbReference>
<dbReference type="AlphaFoldDB" id="A0A1Q8YE82"/>
<name>A0A1Q8YE82_9BURK</name>
<dbReference type="Pfam" id="PF02604">
    <property type="entry name" value="PhdYeFM_antitox"/>
    <property type="match status" value="1"/>
</dbReference>
<organism evidence="3 4">
    <name type="scientific">Rhodoferax antarcticus ANT.BR</name>
    <dbReference type="NCBI Taxonomy" id="1111071"/>
    <lineage>
        <taxon>Bacteria</taxon>
        <taxon>Pseudomonadati</taxon>
        <taxon>Pseudomonadota</taxon>
        <taxon>Betaproteobacteria</taxon>
        <taxon>Burkholderiales</taxon>
        <taxon>Comamonadaceae</taxon>
        <taxon>Rhodoferax</taxon>
    </lineage>
</organism>
<comment type="function">
    <text evidence="2">Antitoxin component of a type II toxin-antitoxin (TA) system.</text>
</comment>
<evidence type="ECO:0000313" key="4">
    <source>
        <dbReference type="Proteomes" id="UP000185911"/>
    </source>
</evidence>
<gene>
    <name evidence="3" type="ORF">BLL52_2620</name>
</gene>
<dbReference type="Proteomes" id="UP000185911">
    <property type="component" value="Unassembled WGS sequence"/>
</dbReference>
<dbReference type="STRING" id="81479.RA876_07195"/>
<evidence type="ECO:0000313" key="3">
    <source>
        <dbReference type="EMBL" id="OLP06384.1"/>
    </source>
</evidence>
<accession>A0A1Q8YE82</accession>
<keyword evidence="4" id="KW-1185">Reference proteome</keyword>
<evidence type="ECO:0000256" key="2">
    <source>
        <dbReference type="RuleBase" id="RU362080"/>
    </source>
</evidence>
<evidence type="ECO:0000256" key="1">
    <source>
        <dbReference type="ARBA" id="ARBA00009981"/>
    </source>
</evidence>
<proteinExistence type="inferred from homology"/>
<comment type="caution">
    <text evidence="3">The sequence shown here is derived from an EMBL/GenBank/DDBJ whole genome shotgun (WGS) entry which is preliminary data.</text>
</comment>
<protein>
    <recommendedName>
        <fullName evidence="2">Antitoxin</fullName>
    </recommendedName>
</protein>
<dbReference type="EMBL" id="MSYM01000013">
    <property type="protein sequence ID" value="OLP06384.1"/>
    <property type="molecule type" value="Genomic_DNA"/>
</dbReference>
<sequence length="79" mass="8293">MRSVSVADAKAHLSELLSLVEAGQALTISRRGRPVARLVPEPKAVTREPFDFAALAAFVDAQPAAAGNSVAAMRAQDSY</sequence>
<reference evidence="3 4" key="1">
    <citation type="submission" date="2017-01" db="EMBL/GenBank/DDBJ databases">
        <title>Genome sequence of Rhodoferax antarcticus ANT.BR, a psychrophilic purple nonsulfur bacterium from an Antarctic microbial mat.</title>
        <authorList>
            <person name="Baker J."/>
            <person name="Riester C."/>
            <person name="Skinner B."/>
            <person name="Newell A."/>
            <person name="Swingley W."/>
            <person name="Madigan M."/>
            <person name="Jung D."/>
            <person name="Asao M."/>
            <person name="Chen M."/>
            <person name="Loughlin P."/>
            <person name="Pan H."/>
            <person name="Lin S."/>
            <person name="Li N."/>
            <person name="Shaw J."/>
            <person name="Prado M."/>
            <person name="Sherman C."/>
            <person name="Li X."/>
            <person name="Tang J."/>
            <person name="Blankenship R."/>
            <person name="Zhao T."/>
            <person name="Touchman J."/>
            <person name="Sattley M."/>
        </authorList>
    </citation>
    <scope>NUCLEOTIDE SEQUENCE [LARGE SCALE GENOMIC DNA]</scope>
    <source>
        <strain evidence="3 4">ANT.BR</strain>
    </source>
</reference>
<comment type="similarity">
    <text evidence="1 2">Belongs to the phD/YefM antitoxin family.</text>
</comment>
<dbReference type="NCBIfam" id="TIGR01552">
    <property type="entry name" value="phd_fam"/>
    <property type="match status" value="1"/>
</dbReference>
<dbReference type="RefSeq" id="WP_075586826.1">
    <property type="nucleotide sequence ID" value="NZ_MSYM01000013.1"/>
</dbReference>